<feature type="binding site" evidence="9">
    <location>
        <position position="116"/>
    </location>
    <ligand>
        <name>Zn(2+)</name>
        <dbReference type="ChEBI" id="CHEBI:29105"/>
        <label>2</label>
    </ligand>
</feature>
<comment type="function">
    <text evidence="8">DNA-dependent RNA polymerase catalyzes the transcription of DNA into RNA using the four ribonucleoside triphosphates as substrates.</text>
</comment>
<protein>
    <recommendedName>
        <fullName evidence="8">DNA-directed RNA polymerase subunit</fullName>
    </recommendedName>
</protein>
<feature type="binding site" evidence="9">
    <location>
        <position position="10"/>
    </location>
    <ligand>
        <name>Zn(2+)</name>
        <dbReference type="ChEBI" id="CHEBI:29105"/>
        <label>1</label>
    </ligand>
</feature>
<evidence type="ECO:0000256" key="6">
    <source>
        <dbReference type="ARBA" id="ARBA00023163"/>
    </source>
</evidence>
<keyword evidence="14" id="KW-1185">Reference proteome</keyword>
<organism evidence="13 14">
    <name type="scientific">Venturia nashicola</name>
    <dbReference type="NCBI Taxonomy" id="86259"/>
    <lineage>
        <taxon>Eukaryota</taxon>
        <taxon>Fungi</taxon>
        <taxon>Dikarya</taxon>
        <taxon>Ascomycota</taxon>
        <taxon>Pezizomycotina</taxon>
        <taxon>Dothideomycetes</taxon>
        <taxon>Pleosporomycetidae</taxon>
        <taxon>Venturiales</taxon>
        <taxon>Venturiaceae</taxon>
        <taxon>Venturia</taxon>
    </lineage>
</organism>
<dbReference type="InterPro" id="IPR019761">
    <property type="entry name" value="DNA-dir_RNA_pol-M_15_CS"/>
</dbReference>
<dbReference type="InterPro" id="IPR012164">
    <property type="entry name" value="Rpa12/Rpb9/Rpc10/TFS"/>
</dbReference>
<dbReference type="InterPro" id="IPR001222">
    <property type="entry name" value="Znf_TFIIS"/>
</dbReference>
<evidence type="ECO:0000256" key="4">
    <source>
        <dbReference type="ARBA" id="ARBA00022771"/>
    </source>
</evidence>
<comment type="subcellular location">
    <subcellularLocation>
        <location evidence="1">Nucleus</location>
        <location evidence="1">Nucleolus</location>
    </subcellularLocation>
</comment>
<dbReference type="SMART" id="SM00440">
    <property type="entry name" value="ZnF_C2C2"/>
    <property type="match status" value="1"/>
</dbReference>
<evidence type="ECO:0000256" key="7">
    <source>
        <dbReference type="ARBA" id="ARBA00023242"/>
    </source>
</evidence>
<evidence type="ECO:0000313" key="13">
    <source>
        <dbReference type="EMBL" id="TID25828.1"/>
    </source>
</evidence>
<comment type="similarity">
    <text evidence="8 11">Belongs to the archaeal rpoM/eukaryotic RPA12/RPB9/RPC11 RNA polymerase family.</text>
</comment>
<keyword evidence="3 9" id="KW-0479">Metal-binding</keyword>
<dbReference type="OrthoDB" id="10056816at2759"/>
<reference evidence="13 14" key="1">
    <citation type="submission" date="2019-04" db="EMBL/GenBank/DDBJ databases">
        <title>High contiguity whole genome sequence and gene annotation resource for two Venturia nashicola isolates.</title>
        <authorList>
            <person name="Prokchorchik M."/>
            <person name="Won K."/>
            <person name="Lee Y."/>
            <person name="Choi E.D."/>
            <person name="Segonzac C."/>
            <person name="Sohn K.H."/>
        </authorList>
    </citation>
    <scope>NUCLEOTIDE SEQUENCE [LARGE SCALE GENOMIC DNA]</scope>
    <source>
        <strain evidence="13 14">PRI2</strain>
    </source>
</reference>
<dbReference type="AlphaFoldDB" id="A0A4Z1PBT6"/>
<evidence type="ECO:0000256" key="9">
    <source>
        <dbReference type="PIRSR" id="PIRSR005586-1"/>
    </source>
</evidence>
<evidence type="ECO:0000256" key="8">
    <source>
        <dbReference type="PIRNR" id="PIRNR005586"/>
    </source>
</evidence>
<evidence type="ECO:0000313" key="14">
    <source>
        <dbReference type="Proteomes" id="UP000298493"/>
    </source>
</evidence>
<feature type="binding site" evidence="9">
    <location>
        <position position="30"/>
    </location>
    <ligand>
        <name>Zn(2+)</name>
        <dbReference type="ChEBI" id="CHEBI:29105"/>
        <label>1</label>
    </ligand>
</feature>
<feature type="binding site" evidence="9">
    <location>
        <position position="113"/>
    </location>
    <ligand>
        <name>Zn(2+)</name>
        <dbReference type="ChEBI" id="CHEBI:29105"/>
        <label>2</label>
    </ligand>
</feature>
<dbReference type="PIRSF" id="PIRSF005586">
    <property type="entry name" value="RNApol_RpoM"/>
    <property type="match status" value="1"/>
</dbReference>
<evidence type="ECO:0000256" key="11">
    <source>
        <dbReference type="RuleBase" id="RU003474"/>
    </source>
</evidence>
<keyword evidence="4 10" id="KW-0863">Zinc-finger</keyword>
<dbReference type="PROSITE" id="PS51133">
    <property type="entry name" value="ZF_TFIIS_2"/>
    <property type="match status" value="1"/>
</dbReference>
<evidence type="ECO:0000256" key="10">
    <source>
        <dbReference type="PIRSR" id="PIRSR005586-2"/>
    </source>
</evidence>
<dbReference type="GO" id="GO:0008270">
    <property type="term" value="F:zinc ion binding"/>
    <property type="evidence" value="ECO:0007669"/>
    <property type="project" value="UniProtKB-KW"/>
</dbReference>
<dbReference type="InterPro" id="IPR001529">
    <property type="entry name" value="Zn_ribbon_RPB9"/>
</dbReference>
<feature type="binding site" evidence="9">
    <location>
        <position position="13"/>
    </location>
    <ligand>
        <name>Zn(2+)</name>
        <dbReference type="ChEBI" id="CHEBI:29105"/>
        <label>1</label>
    </ligand>
</feature>
<dbReference type="GO" id="GO:0003676">
    <property type="term" value="F:nucleic acid binding"/>
    <property type="evidence" value="ECO:0007669"/>
    <property type="project" value="InterPro"/>
</dbReference>
<dbReference type="GO" id="GO:0005736">
    <property type="term" value="C:RNA polymerase I complex"/>
    <property type="evidence" value="ECO:0007669"/>
    <property type="project" value="TreeGrafter"/>
</dbReference>
<feature type="binding site" evidence="9">
    <location>
        <position position="33"/>
    </location>
    <ligand>
        <name>Zn(2+)</name>
        <dbReference type="ChEBI" id="CHEBI:29105"/>
        <label>1</label>
    </ligand>
</feature>
<keyword evidence="2 8" id="KW-0240">DNA-directed RNA polymerase</keyword>
<keyword evidence="6 8" id="KW-0804">Transcription</keyword>
<dbReference type="PANTHER" id="PTHR11239:SF14">
    <property type="entry name" value="DNA-DIRECTED RNA POLYMERASE I SUBUNIT RPA12"/>
    <property type="match status" value="1"/>
</dbReference>
<evidence type="ECO:0000256" key="5">
    <source>
        <dbReference type="ARBA" id="ARBA00022833"/>
    </source>
</evidence>
<feature type="binding site" evidence="9">
    <location>
        <position position="84"/>
    </location>
    <ligand>
        <name>Zn(2+)</name>
        <dbReference type="ChEBI" id="CHEBI:29105"/>
        <label>2</label>
    </ligand>
</feature>
<feature type="zinc finger region" description="C4-type" evidence="10">
    <location>
        <begin position="10"/>
        <end position="33"/>
    </location>
</feature>
<keyword evidence="5 9" id="KW-0862">Zinc</keyword>
<dbReference type="Pfam" id="PF01096">
    <property type="entry name" value="Zn_ribbon_TFIIS"/>
    <property type="match status" value="1"/>
</dbReference>
<dbReference type="SMART" id="SM00661">
    <property type="entry name" value="RPOL9"/>
    <property type="match status" value="1"/>
</dbReference>
<dbReference type="EMBL" id="SNSC02000003">
    <property type="protein sequence ID" value="TID25828.1"/>
    <property type="molecule type" value="Genomic_DNA"/>
</dbReference>
<dbReference type="STRING" id="86259.A0A4Z1PBT6"/>
<accession>A0A4Z1PBT6</accession>
<sequence length="124" mass="13398">MAAIGSLVFCESCGNLLDSANGDDSVVLTCDVCGARCKDTSSTLIITTSKPSSFPSKLRDKLSGDVQQINVDDYSTEREYEITCPNACGAEKARYHEKQTRGADEGSTIFYTCVGCGFKWNTNN</sequence>
<dbReference type="PANTHER" id="PTHR11239">
    <property type="entry name" value="DNA-DIRECTED RNA POLYMERASE"/>
    <property type="match status" value="1"/>
</dbReference>
<evidence type="ECO:0000256" key="2">
    <source>
        <dbReference type="ARBA" id="ARBA00022478"/>
    </source>
</evidence>
<evidence type="ECO:0000256" key="3">
    <source>
        <dbReference type="ARBA" id="ARBA00022723"/>
    </source>
</evidence>
<dbReference type="Proteomes" id="UP000298493">
    <property type="component" value="Unassembled WGS sequence"/>
</dbReference>
<proteinExistence type="inferred from homology"/>
<evidence type="ECO:0000256" key="1">
    <source>
        <dbReference type="ARBA" id="ARBA00004604"/>
    </source>
</evidence>
<dbReference type="GO" id="GO:0003899">
    <property type="term" value="F:DNA-directed RNA polymerase activity"/>
    <property type="evidence" value="ECO:0007669"/>
    <property type="project" value="InterPro"/>
</dbReference>
<feature type="binding site" evidence="9">
    <location>
        <position position="88"/>
    </location>
    <ligand>
        <name>Zn(2+)</name>
        <dbReference type="ChEBI" id="CHEBI:29105"/>
        <label>2</label>
    </ligand>
</feature>
<feature type="domain" description="TFIIS-type" evidence="12">
    <location>
        <begin position="80"/>
        <end position="121"/>
    </location>
</feature>
<evidence type="ECO:0000259" key="12">
    <source>
        <dbReference type="PROSITE" id="PS51133"/>
    </source>
</evidence>
<dbReference type="SUPFAM" id="SSF57783">
    <property type="entry name" value="Zinc beta-ribbon"/>
    <property type="match status" value="1"/>
</dbReference>
<dbReference type="Gene3D" id="2.20.25.10">
    <property type="match status" value="1"/>
</dbReference>
<comment type="caution">
    <text evidence="13">The sequence shown here is derived from an EMBL/GenBank/DDBJ whole genome shotgun (WGS) entry which is preliminary data.</text>
</comment>
<name>A0A4Z1PBT6_9PEZI</name>
<gene>
    <name evidence="13" type="ORF">E6O75_ATG03691</name>
</gene>
<dbReference type="CDD" id="cd10507">
    <property type="entry name" value="Zn-ribbon_RPA12"/>
    <property type="match status" value="1"/>
</dbReference>
<dbReference type="InterPro" id="IPR034004">
    <property type="entry name" value="Zn_ribbon_RPA12_C"/>
</dbReference>
<dbReference type="GO" id="GO:0055029">
    <property type="term" value="C:nuclear DNA-directed RNA polymerase complex"/>
    <property type="evidence" value="ECO:0007669"/>
    <property type="project" value="UniProtKB-ARBA"/>
</dbReference>
<dbReference type="PROSITE" id="PS01030">
    <property type="entry name" value="RNA_POL_M_15KD"/>
    <property type="match status" value="1"/>
</dbReference>
<dbReference type="GO" id="GO:0006363">
    <property type="term" value="P:termination of RNA polymerase I transcription"/>
    <property type="evidence" value="ECO:0007669"/>
    <property type="project" value="TreeGrafter"/>
</dbReference>
<keyword evidence="7 8" id="KW-0539">Nucleus</keyword>